<feature type="compositionally biased region" description="Low complexity" evidence="1">
    <location>
        <begin position="408"/>
        <end position="423"/>
    </location>
</feature>
<feature type="region of interest" description="Disordered" evidence="1">
    <location>
        <begin position="1199"/>
        <end position="1221"/>
    </location>
</feature>
<dbReference type="SUPFAM" id="SSF57625">
    <property type="entry name" value="Invertebrate chitin-binding proteins"/>
    <property type="match status" value="1"/>
</dbReference>
<dbReference type="EnsemblMetazoa" id="XM_017130481.2">
    <property type="protein sequence ID" value="XP_016985970.1"/>
    <property type="gene ID" value="LOC108049340"/>
</dbReference>
<sequence>MWPPRSCLWLALVLLVGVAQGQSSSREHFEDADKSSEYTDQQYDLRHTIPGEPGLDYPILSAPPKTSFVCKGRHEGYYADVESRCQAFRICAHTARSPQGFGFLCPNGTLFSQKNFVCDWYRNVNCDDSERYYEMNEEKSVGSTHEMMERVRHMMEYPMKTISKALQQTQSQSPNPHYSLSKDLSGASGVLSQPAAIKPNEPQDTKVVGRGEAVKSEPLNAVKTGIATDENDDEGIYVNSLGELSSDPGIQFDHTNAHIVAEYPREYHYQKQKNFAERVNAGLDLLTDTESTSGEVMAPDYIKHIRNTKDEAVQIDLVSNINNLLDEVSTDVDPSVSGYQSMAPPKVKQPFRFLSRGFSMQGENGKGSSSTGYGYIKPKQTASTVRFTPNEIPTEDHKSIEHKHKFSKTASTSSSTTSTTTESVEQLLIAPTLPPAEDEEVTTTTVAPKITTTLAAEPLSFLAPPPPEVVATGEVPPIESIGQAAALTASLPISEDLTEVELSPETAEKNDVHHEAAKLLLAGVQLTSHDEEKSLERNEIVVTSTTTSSPITPAMQTSTEVVTEISSTQERVRGYRKNRPGAMLKRAHIRPLPIVRTTAASTTPRSIPTTRSYLERLAASRLRLSRLSQATRSTTKATTTTASTTTTSPRATTTISSFQQVRGGAEPGPNKKLTVRDIDRETKIAPNKASWESVHSNLQRFQVQRGNRVYTPATRASVSSISSGITSSSTTTPRSYVAATSSRSTATLNRGKNRYSNFKTQAPVQRTRGTTTPRSTTVRPTSSLFSLNQHISALASNYNGGYAYTQAPQISKPIQQSPSHVYATHTASDIAAHASQSQSTSSLSPASAFLSFDKLTRAIVDESILQNFKSAQSQGSHQQQQQQQHQQQQQQRQQHHQAVKQQHHSVSSSYVKPAAAPAISSLTVPPRPQQAPQLSELASPPGIVIARAEGQRIAPNSASNIISNLATQAPVTNNQGNSYVSLNDFLNNKFGQSPASTNNIASAATLQQQQRLPQQQQHYQQQRVQKQPAQQQHVQQQQRQPVQQQQVPQQQRQPVQQQHTPVQQQHTPVQQQHTPVQHQQQLSFISQQYQQPQQQNVYQQYQQPQQQQHFQQQQQRPTIHTIQQPYLTPNIFVPYQQQQQQLPQFPPLAPPVAVSPGNIAQGPVIAGRHVDHLNVQLPTLGNGLIPGLQLAQKRSDVSASQLQLTDAPGKGSLSGSGKSRERAFYAGRTSYDVPQSSVGRLPNDVTQQLRRRLRRF</sequence>
<feature type="region of interest" description="Disordered" evidence="1">
    <location>
        <begin position="1005"/>
        <end position="1082"/>
    </location>
</feature>
<dbReference type="OrthoDB" id="6514762at2759"/>
<dbReference type="GO" id="GO:0008061">
    <property type="term" value="F:chitin binding"/>
    <property type="evidence" value="ECO:0007669"/>
    <property type="project" value="InterPro"/>
</dbReference>
<feature type="compositionally biased region" description="Low complexity" evidence="1">
    <location>
        <begin position="872"/>
        <end position="892"/>
    </location>
</feature>
<feature type="compositionally biased region" description="Low complexity" evidence="1">
    <location>
        <begin position="1007"/>
        <end position="1082"/>
    </location>
</feature>
<reference evidence="6" key="2">
    <citation type="submission" date="2025-04" db="UniProtKB">
        <authorList>
            <consortium name="RefSeq"/>
        </authorList>
    </citation>
    <scope>IDENTIFICATION</scope>
</reference>
<keyword evidence="2" id="KW-0732">Signal</keyword>
<accession>A0A6P4F6B3</accession>
<dbReference type="PROSITE" id="PS50940">
    <property type="entry name" value="CHIT_BIND_II"/>
    <property type="match status" value="1"/>
</dbReference>
<dbReference type="RefSeq" id="XP_016985970.1">
    <property type="nucleotide sequence ID" value="XM_017130481.1"/>
</dbReference>
<dbReference type="InterPro" id="IPR036508">
    <property type="entry name" value="Chitin-bd_dom_sf"/>
</dbReference>
<evidence type="ECO:0000313" key="4">
    <source>
        <dbReference type="EnsemblMetazoa" id="XP_016985970.1"/>
    </source>
</evidence>
<dbReference type="GO" id="GO:0005576">
    <property type="term" value="C:extracellular region"/>
    <property type="evidence" value="ECO:0007669"/>
    <property type="project" value="InterPro"/>
</dbReference>
<protein>
    <submittedName>
        <fullName evidence="6">Protein split ends</fullName>
    </submittedName>
</protein>
<organism evidence="6">
    <name type="scientific">Drosophila rhopaloa</name>
    <name type="common">Fruit fly</name>
    <dbReference type="NCBI Taxonomy" id="1041015"/>
    <lineage>
        <taxon>Eukaryota</taxon>
        <taxon>Metazoa</taxon>
        <taxon>Ecdysozoa</taxon>
        <taxon>Arthropoda</taxon>
        <taxon>Hexapoda</taxon>
        <taxon>Insecta</taxon>
        <taxon>Pterygota</taxon>
        <taxon>Neoptera</taxon>
        <taxon>Endopterygota</taxon>
        <taxon>Diptera</taxon>
        <taxon>Brachycera</taxon>
        <taxon>Muscomorpha</taxon>
        <taxon>Ephydroidea</taxon>
        <taxon>Drosophilidae</taxon>
        <taxon>Drosophila</taxon>
        <taxon>Sophophora</taxon>
    </lineage>
</organism>
<feature type="signal peptide" evidence="2">
    <location>
        <begin position="1"/>
        <end position="21"/>
    </location>
</feature>
<feature type="domain" description="Chitin-binding type-2" evidence="3">
    <location>
        <begin position="67"/>
        <end position="128"/>
    </location>
</feature>
<dbReference type="PANTHER" id="PTHR22933">
    <property type="entry name" value="FI18007P1-RELATED"/>
    <property type="match status" value="1"/>
</dbReference>
<proteinExistence type="predicted"/>
<dbReference type="SMART" id="SM00494">
    <property type="entry name" value="ChtBD2"/>
    <property type="match status" value="1"/>
</dbReference>
<feature type="chain" id="PRO_5027784610" evidence="2">
    <location>
        <begin position="22"/>
        <end position="1256"/>
    </location>
</feature>
<dbReference type="Gene3D" id="2.170.140.10">
    <property type="entry name" value="Chitin binding domain"/>
    <property type="match status" value="1"/>
</dbReference>
<dbReference type="InterPro" id="IPR052976">
    <property type="entry name" value="Scoloptoxin-like"/>
</dbReference>
<dbReference type="GeneID" id="108049340"/>
<gene>
    <name evidence="6" type="primary">LOC108049340</name>
    <name evidence="4" type="synonym">108049340</name>
</gene>
<feature type="region of interest" description="Disordered" evidence="1">
    <location>
        <begin position="869"/>
        <end position="912"/>
    </location>
</feature>
<feature type="region of interest" description="Disordered" evidence="1">
    <location>
        <begin position="1096"/>
        <end position="1118"/>
    </location>
</feature>
<reference evidence="5" key="1">
    <citation type="journal article" date="2021" name="Elife">
        <title>Highly contiguous assemblies of 101 drosophilid genomes.</title>
        <authorList>
            <person name="Kim B.Y."/>
            <person name="Wang J.R."/>
            <person name="Miller D.E."/>
            <person name="Barmina O."/>
            <person name="Delaney E."/>
            <person name="Thompson A."/>
            <person name="Comeault A.A."/>
            <person name="Peede D."/>
            <person name="D'Agostino E.R."/>
            <person name="Pelaez J."/>
            <person name="Aguilar J.M."/>
            <person name="Haji D."/>
            <person name="Matsunaga T."/>
            <person name="Armstrong E.E."/>
            <person name="Zych M."/>
            <person name="Ogawa Y."/>
            <person name="Stamenkovic-Radak M."/>
            <person name="Jelic M."/>
            <person name="Veselinovic M.S."/>
            <person name="Tanaskovic M."/>
            <person name="Eric P."/>
            <person name="Gao J.J."/>
            <person name="Katoh T.K."/>
            <person name="Toda M.J."/>
            <person name="Watabe H."/>
            <person name="Watada M."/>
            <person name="Davis J.S."/>
            <person name="Moyle L.C."/>
            <person name="Manoli G."/>
            <person name="Bertolini E."/>
            <person name="Kostal V."/>
            <person name="Hawley R.S."/>
            <person name="Takahashi A."/>
            <person name="Jones C.D."/>
            <person name="Price D.K."/>
            <person name="Whiteman N."/>
            <person name="Kopp A."/>
            <person name="Matute D.R."/>
            <person name="Petrov D.A."/>
        </authorList>
    </citation>
    <scope>NUCLEOTIDE SEQUENCE [LARGE SCALE GENOMIC DNA]</scope>
</reference>
<evidence type="ECO:0000256" key="2">
    <source>
        <dbReference type="SAM" id="SignalP"/>
    </source>
</evidence>
<feature type="region of interest" description="Disordered" evidence="1">
    <location>
        <begin position="627"/>
        <end position="651"/>
    </location>
</feature>
<evidence type="ECO:0000313" key="5">
    <source>
        <dbReference type="Proteomes" id="UP001652680"/>
    </source>
</evidence>
<feature type="region of interest" description="Disordered" evidence="1">
    <location>
        <begin position="166"/>
        <end position="185"/>
    </location>
</feature>
<keyword evidence="5" id="KW-1185">Reference proteome</keyword>
<dbReference type="PANTHER" id="PTHR22933:SF42">
    <property type="entry name" value="FI18455P1-RELATED"/>
    <property type="match status" value="1"/>
</dbReference>
<name>A0A6P4F6B3_DRORH</name>
<evidence type="ECO:0000259" key="3">
    <source>
        <dbReference type="PROSITE" id="PS50940"/>
    </source>
</evidence>
<feature type="compositionally biased region" description="Basic residues" evidence="1">
    <location>
        <begin position="893"/>
        <end position="903"/>
    </location>
</feature>
<feature type="region of interest" description="Disordered" evidence="1">
    <location>
        <begin position="358"/>
        <end position="425"/>
    </location>
</feature>
<evidence type="ECO:0000313" key="6">
    <source>
        <dbReference type="RefSeq" id="XP_016985970.1"/>
    </source>
</evidence>
<feature type="compositionally biased region" description="Polar residues" evidence="1">
    <location>
        <begin position="166"/>
        <end position="178"/>
    </location>
</feature>
<dbReference type="AlphaFoldDB" id="A0A6P4F6B3"/>
<reference evidence="4" key="3">
    <citation type="submission" date="2025-05" db="UniProtKB">
        <authorList>
            <consortium name="EnsemblMetazoa"/>
        </authorList>
    </citation>
    <scope>IDENTIFICATION</scope>
</reference>
<dbReference type="Pfam" id="PF01607">
    <property type="entry name" value="CBM_14"/>
    <property type="match status" value="1"/>
</dbReference>
<dbReference type="InterPro" id="IPR002557">
    <property type="entry name" value="Chitin-bd_dom"/>
</dbReference>
<evidence type="ECO:0000256" key="1">
    <source>
        <dbReference type="SAM" id="MobiDB-lite"/>
    </source>
</evidence>
<dbReference type="Proteomes" id="UP001652680">
    <property type="component" value="Unassembled WGS sequence"/>
</dbReference>